<dbReference type="RefSeq" id="WP_164205228.1">
    <property type="nucleotide sequence ID" value="NZ_JAAGMP010001046.1"/>
</dbReference>
<comment type="caution">
    <text evidence="1">The sequence shown here is derived from an EMBL/GenBank/DDBJ whole genome shotgun (WGS) entry which is preliminary data.</text>
</comment>
<name>A0A7K3S120_9ACTN</name>
<gene>
    <name evidence="1" type="ORF">G3I50_23600</name>
</gene>
<reference evidence="1 2" key="1">
    <citation type="submission" date="2020-01" db="EMBL/GenBank/DDBJ databases">
        <title>Insect and environment-associated Actinomycetes.</title>
        <authorList>
            <person name="Currrie C."/>
            <person name="Chevrette M."/>
            <person name="Carlson C."/>
            <person name="Stubbendieck R."/>
            <person name="Wendt-Pienkowski E."/>
        </authorList>
    </citation>
    <scope>NUCLEOTIDE SEQUENCE [LARGE SCALE GENOMIC DNA]</scope>
    <source>
        <strain evidence="1 2">SID7590</strain>
    </source>
</reference>
<dbReference type="AlphaFoldDB" id="A0A7K3S120"/>
<accession>A0A7K3S120</accession>
<dbReference type="EMBL" id="JAAGMP010001046">
    <property type="protein sequence ID" value="NEC21205.1"/>
    <property type="molecule type" value="Genomic_DNA"/>
</dbReference>
<sequence>MATIDIAIIRNRLAGRTTLELCDDYAHLKRCERPMPWAEQVISDVLFARDETSWFLWQLEGDLFGRAMPHRFFGLV</sequence>
<dbReference type="Proteomes" id="UP000469670">
    <property type="component" value="Unassembled WGS sequence"/>
</dbReference>
<evidence type="ECO:0000313" key="1">
    <source>
        <dbReference type="EMBL" id="NEC21205.1"/>
    </source>
</evidence>
<evidence type="ECO:0000313" key="2">
    <source>
        <dbReference type="Proteomes" id="UP000469670"/>
    </source>
</evidence>
<organism evidence="1 2">
    <name type="scientific">Streptomyces parvus</name>
    <dbReference type="NCBI Taxonomy" id="66428"/>
    <lineage>
        <taxon>Bacteria</taxon>
        <taxon>Bacillati</taxon>
        <taxon>Actinomycetota</taxon>
        <taxon>Actinomycetes</taxon>
        <taxon>Kitasatosporales</taxon>
        <taxon>Streptomycetaceae</taxon>
        <taxon>Streptomyces</taxon>
    </lineage>
</organism>
<protein>
    <submittedName>
        <fullName evidence="1">Uncharacterized protein</fullName>
    </submittedName>
</protein>
<proteinExistence type="predicted"/>